<feature type="region of interest" description="Disordered" evidence="9">
    <location>
        <begin position="419"/>
        <end position="441"/>
    </location>
</feature>
<evidence type="ECO:0000256" key="4">
    <source>
        <dbReference type="ARBA" id="ARBA00022741"/>
    </source>
</evidence>
<keyword evidence="6" id="KW-0067">ATP-binding</keyword>
<reference evidence="12" key="2">
    <citation type="journal article" date="2023" name="IMA Fungus">
        <title>Comparative genomic study of the Penicillium genus elucidates a diverse pangenome and 15 lateral gene transfer events.</title>
        <authorList>
            <person name="Petersen C."/>
            <person name="Sorensen T."/>
            <person name="Nielsen M.R."/>
            <person name="Sondergaard T.E."/>
            <person name="Sorensen J.L."/>
            <person name="Fitzpatrick D.A."/>
            <person name="Frisvad J.C."/>
            <person name="Nielsen K.L."/>
        </authorList>
    </citation>
    <scope>NUCLEOTIDE SEQUENCE</scope>
    <source>
        <strain evidence="12">IBT 30761</strain>
    </source>
</reference>
<dbReference type="GO" id="GO:0005524">
    <property type="term" value="F:ATP binding"/>
    <property type="evidence" value="ECO:0007669"/>
    <property type="project" value="UniProtKB-KW"/>
</dbReference>
<feature type="compositionally biased region" description="Polar residues" evidence="9">
    <location>
        <begin position="164"/>
        <end position="176"/>
    </location>
</feature>
<dbReference type="Gene3D" id="1.10.510.10">
    <property type="entry name" value="Transferase(Phosphotransferase) domain 1"/>
    <property type="match status" value="1"/>
</dbReference>
<evidence type="ECO:0000259" key="11">
    <source>
        <dbReference type="PROSITE" id="PS51285"/>
    </source>
</evidence>
<feature type="compositionally biased region" description="Low complexity" evidence="9">
    <location>
        <begin position="268"/>
        <end position="289"/>
    </location>
</feature>
<dbReference type="InterPro" id="IPR059233">
    <property type="entry name" value="MobB_NdrA/B/Cbk1"/>
</dbReference>
<dbReference type="EMBL" id="JAPQKI010000009">
    <property type="protein sequence ID" value="KAJ5089807.1"/>
    <property type="molecule type" value="Genomic_DNA"/>
</dbReference>
<evidence type="ECO:0000259" key="10">
    <source>
        <dbReference type="PROSITE" id="PS50011"/>
    </source>
</evidence>
<dbReference type="PROSITE" id="PS51285">
    <property type="entry name" value="AGC_KINASE_CTER"/>
    <property type="match status" value="1"/>
</dbReference>
<dbReference type="AlphaFoldDB" id="A0A9W9K2K2"/>
<feature type="compositionally biased region" description="Low complexity" evidence="9">
    <location>
        <begin position="33"/>
        <end position="52"/>
    </location>
</feature>
<evidence type="ECO:0000256" key="9">
    <source>
        <dbReference type="SAM" id="MobiDB-lite"/>
    </source>
</evidence>
<feature type="compositionally biased region" description="Basic residues" evidence="9">
    <location>
        <begin position="915"/>
        <end position="926"/>
    </location>
</feature>
<dbReference type="Pfam" id="PF00069">
    <property type="entry name" value="Pkinase"/>
    <property type="match status" value="2"/>
</dbReference>
<dbReference type="GO" id="GO:0004674">
    <property type="term" value="F:protein serine/threonine kinase activity"/>
    <property type="evidence" value="ECO:0007669"/>
    <property type="project" value="UniProtKB-KW"/>
</dbReference>
<organism evidence="12 13">
    <name type="scientific">Penicillium argentinense</name>
    <dbReference type="NCBI Taxonomy" id="1131581"/>
    <lineage>
        <taxon>Eukaryota</taxon>
        <taxon>Fungi</taxon>
        <taxon>Dikarya</taxon>
        <taxon>Ascomycota</taxon>
        <taxon>Pezizomycotina</taxon>
        <taxon>Eurotiomycetes</taxon>
        <taxon>Eurotiomycetidae</taxon>
        <taxon>Eurotiales</taxon>
        <taxon>Aspergillaceae</taxon>
        <taxon>Penicillium</taxon>
    </lineage>
</organism>
<keyword evidence="3" id="KW-0808">Transferase</keyword>
<evidence type="ECO:0000256" key="2">
    <source>
        <dbReference type="ARBA" id="ARBA00022527"/>
    </source>
</evidence>
<dbReference type="EC" id="2.7.11.1" evidence="1"/>
<dbReference type="GeneID" id="81359962"/>
<keyword evidence="4" id="KW-0547">Nucleotide-binding</keyword>
<feature type="region of interest" description="Disordered" evidence="9">
    <location>
        <begin position="846"/>
        <end position="878"/>
    </location>
</feature>
<dbReference type="Proteomes" id="UP001149074">
    <property type="component" value="Unassembled WGS sequence"/>
</dbReference>
<feature type="domain" description="AGC-kinase C-terminal" evidence="11">
    <location>
        <begin position="816"/>
        <end position="963"/>
    </location>
</feature>
<dbReference type="PANTHER" id="PTHR24356:SF400">
    <property type="entry name" value="SERINE_THREONINE-PROTEIN KINASE CBK1"/>
    <property type="match status" value="1"/>
</dbReference>
<evidence type="ECO:0000313" key="13">
    <source>
        <dbReference type="Proteomes" id="UP001149074"/>
    </source>
</evidence>
<keyword evidence="5" id="KW-0418">Kinase</keyword>
<dbReference type="GO" id="GO:0035556">
    <property type="term" value="P:intracellular signal transduction"/>
    <property type="evidence" value="ECO:0007669"/>
    <property type="project" value="TreeGrafter"/>
</dbReference>
<feature type="region of interest" description="Disordered" evidence="9">
    <location>
        <begin position="223"/>
        <end position="305"/>
    </location>
</feature>
<protein>
    <recommendedName>
        <fullName evidence="1">non-specific serine/threonine protein kinase</fullName>
        <ecNumber evidence="1">2.7.11.1</ecNumber>
    </recommendedName>
</protein>
<evidence type="ECO:0000256" key="7">
    <source>
        <dbReference type="ARBA" id="ARBA00047899"/>
    </source>
</evidence>
<reference evidence="12" key="1">
    <citation type="submission" date="2022-11" db="EMBL/GenBank/DDBJ databases">
        <authorList>
            <person name="Petersen C."/>
        </authorList>
    </citation>
    <scope>NUCLEOTIDE SEQUENCE</scope>
    <source>
        <strain evidence="12">IBT 30761</strain>
    </source>
</reference>
<feature type="region of interest" description="Disordered" evidence="9">
    <location>
        <begin position="74"/>
        <end position="176"/>
    </location>
</feature>
<feature type="compositionally biased region" description="Polar residues" evidence="9">
    <location>
        <begin position="291"/>
        <end position="303"/>
    </location>
</feature>
<keyword evidence="13" id="KW-1185">Reference proteome</keyword>
<feature type="domain" description="Protein kinase" evidence="10">
    <location>
        <begin position="399"/>
        <end position="776"/>
    </location>
</feature>
<gene>
    <name evidence="12" type="ORF">N7532_008491</name>
</gene>
<dbReference type="CDD" id="cd21742">
    <property type="entry name" value="MobB_NDR_LATS-like"/>
    <property type="match status" value="1"/>
</dbReference>
<feature type="compositionally biased region" description="Basic and acidic residues" evidence="9">
    <location>
        <begin position="868"/>
        <end position="878"/>
    </location>
</feature>
<evidence type="ECO:0000256" key="1">
    <source>
        <dbReference type="ARBA" id="ARBA00012513"/>
    </source>
</evidence>
<comment type="catalytic activity">
    <reaction evidence="8">
        <text>L-seryl-[protein] + ATP = O-phospho-L-seryl-[protein] + ADP + H(+)</text>
        <dbReference type="Rhea" id="RHEA:17989"/>
        <dbReference type="Rhea" id="RHEA-COMP:9863"/>
        <dbReference type="Rhea" id="RHEA-COMP:11604"/>
        <dbReference type="ChEBI" id="CHEBI:15378"/>
        <dbReference type="ChEBI" id="CHEBI:29999"/>
        <dbReference type="ChEBI" id="CHEBI:30616"/>
        <dbReference type="ChEBI" id="CHEBI:83421"/>
        <dbReference type="ChEBI" id="CHEBI:456216"/>
        <dbReference type="EC" id="2.7.11.1"/>
    </reaction>
</comment>
<feature type="compositionally biased region" description="Polar residues" evidence="9">
    <location>
        <begin position="427"/>
        <end position="441"/>
    </location>
</feature>
<sequence length="983" mass="110437">MTVLRERKLRSRRSVFNLWIPSKVVHFSSRFEPSPTDSAVSDSPASDPASSPRGGRRSLKVHLTRSGSKLLFLFGLGGSSSGQKTSAESGSGEDAQSPEGNHTPASDVAERGSPVSTVGDASPESESPDAARSIDVDPTTPDIPPVDPTDSRSQTHAPGKTDTIGGQSDAQGDSNGESWGCCNVDCEPPATSNSNLVDRVSHRISQTFGHPTVIRRVHLRSRPSIPFPESPIQSVPSKQGDGADGSSDPSTSPSSNESPAIGASTLLTPVTSGETSTSSGSKITTTDSSFLGHTSGQSPSSDIRSPILAPSILTVESVSAAKVYLEVYFNSIFQNVDPRVHRQQELEQHMCSFQLSPEAQNATRKNWLMQENEYLRQCRIVKTRMKTNQPRDLVSTAGYETIKILGRGSFGVVRLVREKDRDVPKNTPRNSSESSSDRNLANSRMRSFAMIRSAADGNKNGRRKFMTGEKKEVYAMKVIRKAEMVRNSQEGHIRAERDFLVASEKSRWVVPLIASFQDNTNLYLVMDYMVGGDFLGLLIRKDILREEWTRFYVAEMILCIEEAHRLCWIHRDIKPDNFLISASGHLKISDFGLAFNGHWSHDQRYYHNQRYSLLESLGISIKGDRQDQMQAAAQKDGASEPLLQGLDDFSDYNPPPQDLLNWRDSKERRRFAKSVVGTSQYMAPEVIRGEMYDGRCDWWSLGVILYECFYGFTPFACDNRHDTKLKILQHTRTLQFPREKPSDKLVSQEAIDLISRILQEREYRLCSPRYQANNILVGRPVTPNFLYSMDSQYRNIASYFVFPNDAADIKAHPFFRGIRWNELHLTQPPMIPRVKNWEDTRYFEDWKPSGNGKEHMEDSDYEETDEKSDEKPSEAPEKPCDLFMAQSLPDRLVYGVDAADAVEPAAEPEGQKAPTARRRRERKRPRDKVLRDKKVGKAALEIRKDCAFLGYTYRRPKGPALALIPDRGRRRFDRSLLMDLYAS</sequence>
<dbReference type="InterPro" id="IPR050236">
    <property type="entry name" value="Ser_Thr_kinase_AGC"/>
</dbReference>
<keyword evidence="2" id="KW-0723">Serine/threonine-protein kinase</keyword>
<name>A0A9W9K2K2_9EURO</name>
<accession>A0A9W9K2K2</accession>
<evidence type="ECO:0000256" key="3">
    <source>
        <dbReference type="ARBA" id="ARBA00022679"/>
    </source>
</evidence>
<dbReference type="SUPFAM" id="SSF56112">
    <property type="entry name" value="Protein kinase-like (PK-like)"/>
    <property type="match status" value="1"/>
</dbReference>
<dbReference type="RefSeq" id="XP_056471789.1">
    <property type="nucleotide sequence ID" value="XM_056620983.1"/>
</dbReference>
<dbReference type="Gene3D" id="3.30.200.20">
    <property type="entry name" value="Phosphorylase Kinase, domain 1"/>
    <property type="match status" value="1"/>
</dbReference>
<comment type="caution">
    <text evidence="12">The sequence shown here is derived from an EMBL/GenBank/DDBJ whole genome shotgun (WGS) entry which is preliminary data.</text>
</comment>
<dbReference type="PROSITE" id="PS50011">
    <property type="entry name" value="PROTEIN_KINASE_DOM"/>
    <property type="match status" value="1"/>
</dbReference>
<feature type="compositionally biased region" description="Low complexity" evidence="9">
    <location>
        <begin position="244"/>
        <end position="259"/>
    </location>
</feature>
<proteinExistence type="predicted"/>
<feature type="compositionally biased region" description="Basic and acidic residues" evidence="9">
    <location>
        <begin position="846"/>
        <end position="858"/>
    </location>
</feature>
<evidence type="ECO:0000313" key="12">
    <source>
        <dbReference type="EMBL" id="KAJ5089807.1"/>
    </source>
</evidence>
<dbReference type="InterPro" id="IPR011009">
    <property type="entry name" value="Kinase-like_dom_sf"/>
</dbReference>
<evidence type="ECO:0000256" key="8">
    <source>
        <dbReference type="ARBA" id="ARBA00048679"/>
    </source>
</evidence>
<comment type="catalytic activity">
    <reaction evidence="7">
        <text>L-threonyl-[protein] + ATP = O-phospho-L-threonyl-[protein] + ADP + H(+)</text>
        <dbReference type="Rhea" id="RHEA:46608"/>
        <dbReference type="Rhea" id="RHEA-COMP:11060"/>
        <dbReference type="Rhea" id="RHEA-COMP:11605"/>
        <dbReference type="ChEBI" id="CHEBI:15378"/>
        <dbReference type="ChEBI" id="CHEBI:30013"/>
        <dbReference type="ChEBI" id="CHEBI:30616"/>
        <dbReference type="ChEBI" id="CHEBI:61977"/>
        <dbReference type="ChEBI" id="CHEBI:456216"/>
        <dbReference type="EC" id="2.7.11.1"/>
    </reaction>
</comment>
<dbReference type="SMART" id="SM00220">
    <property type="entry name" value="S_TKc"/>
    <property type="match status" value="1"/>
</dbReference>
<evidence type="ECO:0000256" key="5">
    <source>
        <dbReference type="ARBA" id="ARBA00022777"/>
    </source>
</evidence>
<feature type="region of interest" description="Disordered" evidence="9">
    <location>
        <begin position="903"/>
        <end position="929"/>
    </location>
</feature>
<dbReference type="OrthoDB" id="3638488at2759"/>
<dbReference type="InterPro" id="IPR000719">
    <property type="entry name" value="Prot_kinase_dom"/>
</dbReference>
<dbReference type="InterPro" id="IPR000961">
    <property type="entry name" value="AGC-kinase_C"/>
</dbReference>
<evidence type="ECO:0000256" key="6">
    <source>
        <dbReference type="ARBA" id="ARBA00022840"/>
    </source>
</evidence>
<feature type="region of interest" description="Disordered" evidence="9">
    <location>
        <begin position="30"/>
        <end position="61"/>
    </location>
</feature>
<dbReference type="PANTHER" id="PTHR24356">
    <property type="entry name" value="SERINE/THREONINE-PROTEIN KINASE"/>
    <property type="match status" value="1"/>
</dbReference>